<dbReference type="SMART" id="SM00487">
    <property type="entry name" value="DEXDc"/>
    <property type="match status" value="1"/>
</dbReference>
<feature type="region of interest" description="Disordered" evidence="6">
    <location>
        <begin position="489"/>
        <end position="533"/>
    </location>
</feature>
<comment type="caution">
    <text evidence="10">The sequence shown here is derived from an EMBL/GenBank/DDBJ whole genome shotgun (WGS) entry which is preliminary data.</text>
</comment>
<dbReference type="Gene3D" id="1.20.5.170">
    <property type="match status" value="1"/>
</dbReference>
<keyword evidence="5" id="KW-0175">Coiled coil</keyword>
<feature type="compositionally biased region" description="Basic and acidic residues" evidence="6">
    <location>
        <begin position="508"/>
        <end position="526"/>
    </location>
</feature>
<feature type="compositionally biased region" description="Polar residues" evidence="6">
    <location>
        <begin position="1661"/>
        <end position="1681"/>
    </location>
</feature>
<proteinExistence type="predicted"/>
<evidence type="ECO:0000256" key="6">
    <source>
        <dbReference type="SAM" id="MobiDB-lite"/>
    </source>
</evidence>
<feature type="compositionally biased region" description="Polar residues" evidence="6">
    <location>
        <begin position="1808"/>
        <end position="1819"/>
    </location>
</feature>
<evidence type="ECO:0008006" key="12">
    <source>
        <dbReference type="Google" id="ProtNLM"/>
    </source>
</evidence>
<feature type="domain" description="Helicase C-terminal" evidence="8">
    <location>
        <begin position="1292"/>
        <end position="1469"/>
    </location>
</feature>
<feature type="region of interest" description="Disordered" evidence="6">
    <location>
        <begin position="1573"/>
        <end position="1629"/>
    </location>
</feature>
<feature type="compositionally biased region" description="Basic and acidic residues" evidence="6">
    <location>
        <begin position="1741"/>
        <end position="1760"/>
    </location>
</feature>
<accession>A0ABR0XTD2</accession>
<dbReference type="EMBL" id="JABTTQ020000002">
    <property type="protein sequence ID" value="KAK6162300.1"/>
    <property type="molecule type" value="Genomic_DNA"/>
</dbReference>
<keyword evidence="3" id="KW-0805">Transcription regulation</keyword>
<reference evidence="10 11" key="1">
    <citation type="journal article" date="2021" name="Comput. Struct. Biotechnol. J.">
        <title>De novo genome assembly of the potent medicinal plant Rehmannia glutinosa using nanopore technology.</title>
        <authorList>
            <person name="Ma L."/>
            <person name="Dong C."/>
            <person name="Song C."/>
            <person name="Wang X."/>
            <person name="Zheng X."/>
            <person name="Niu Y."/>
            <person name="Chen S."/>
            <person name="Feng W."/>
        </authorList>
    </citation>
    <scope>NUCLEOTIDE SEQUENCE [LARGE SCALE GENOMIC DNA]</scope>
    <source>
        <strain evidence="10">DH-2019</strain>
    </source>
</reference>
<evidence type="ECO:0000259" key="9">
    <source>
        <dbReference type="PROSITE" id="PS51666"/>
    </source>
</evidence>
<feature type="domain" description="QLQ" evidence="9">
    <location>
        <begin position="454"/>
        <end position="490"/>
    </location>
</feature>
<dbReference type="SMART" id="SM00490">
    <property type="entry name" value="HELICc"/>
    <property type="match status" value="1"/>
</dbReference>
<feature type="region of interest" description="Disordered" evidence="6">
    <location>
        <begin position="1643"/>
        <end position="1836"/>
    </location>
</feature>
<feature type="region of interest" description="Disordered" evidence="6">
    <location>
        <begin position="300"/>
        <end position="336"/>
    </location>
</feature>
<feature type="region of interest" description="Disordered" evidence="6">
    <location>
        <begin position="351"/>
        <end position="448"/>
    </location>
</feature>
<gene>
    <name evidence="10" type="ORF">DH2020_002141</name>
</gene>
<dbReference type="InterPro" id="IPR014978">
    <property type="entry name" value="Gln-Leu-Gln_QLQ"/>
</dbReference>
<feature type="compositionally biased region" description="Polar residues" evidence="6">
    <location>
        <begin position="436"/>
        <end position="448"/>
    </location>
</feature>
<feature type="compositionally biased region" description="Basic and acidic residues" evidence="6">
    <location>
        <begin position="2010"/>
        <end position="2024"/>
    </location>
</feature>
<name>A0ABR0XTD2_REHGL</name>
<evidence type="ECO:0000313" key="10">
    <source>
        <dbReference type="EMBL" id="KAK6162300.1"/>
    </source>
</evidence>
<keyword evidence="4" id="KW-0539">Nucleus</keyword>
<dbReference type="InterPro" id="IPR014001">
    <property type="entry name" value="Helicase_ATP-bd"/>
</dbReference>
<comment type="subcellular location">
    <subcellularLocation>
        <location evidence="1">Nucleus</location>
    </subcellularLocation>
</comment>
<dbReference type="Pfam" id="PF08880">
    <property type="entry name" value="QLQ"/>
    <property type="match status" value="1"/>
</dbReference>
<dbReference type="InterPro" id="IPR001650">
    <property type="entry name" value="Helicase_C-like"/>
</dbReference>
<evidence type="ECO:0000256" key="1">
    <source>
        <dbReference type="ARBA" id="ARBA00004123"/>
    </source>
</evidence>
<feature type="compositionally biased region" description="Polar residues" evidence="6">
    <location>
        <begin position="300"/>
        <end position="313"/>
    </location>
</feature>
<feature type="coiled-coil region" evidence="5">
    <location>
        <begin position="726"/>
        <end position="786"/>
    </location>
</feature>
<feature type="region of interest" description="Disordered" evidence="6">
    <location>
        <begin position="1"/>
        <end position="32"/>
    </location>
</feature>
<evidence type="ECO:0000256" key="2">
    <source>
        <dbReference type="ARBA" id="ARBA00022801"/>
    </source>
</evidence>
<dbReference type="InterPro" id="IPR049730">
    <property type="entry name" value="SNF2/RAD54-like_C"/>
</dbReference>
<organism evidence="10 11">
    <name type="scientific">Rehmannia glutinosa</name>
    <name type="common">Chinese foxglove</name>
    <dbReference type="NCBI Taxonomy" id="99300"/>
    <lineage>
        <taxon>Eukaryota</taxon>
        <taxon>Viridiplantae</taxon>
        <taxon>Streptophyta</taxon>
        <taxon>Embryophyta</taxon>
        <taxon>Tracheophyta</taxon>
        <taxon>Spermatophyta</taxon>
        <taxon>Magnoliopsida</taxon>
        <taxon>eudicotyledons</taxon>
        <taxon>Gunneridae</taxon>
        <taxon>Pentapetalae</taxon>
        <taxon>asterids</taxon>
        <taxon>lamiids</taxon>
        <taxon>Lamiales</taxon>
        <taxon>Orobanchaceae</taxon>
        <taxon>Rehmannieae</taxon>
        <taxon>Rehmannia</taxon>
    </lineage>
</organism>
<feature type="domain" description="Helicase ATP-binding" evidence="7">
    <location>
        <begin position="973"/>
        <end position="1138"/>
    </location>
</feature>
<dbReference type="Proteomes" id="UP001318860">
    <property type="component" value="Unassembled WGS sequence"/>
</dbReference>
<feature type="compositionally biased region" description="Low complexity" evidence="6">
    <location>
        <begin position="314"/>
        <end position="336"/>
    </location>
</feature>
<evidence type="ECO:0000256" key="3">
    <source>
        <dbReference type="ARBA" id="ARBA00023015"/>
    </source>
</evidence>
<dbReference type="InterPro" id="IPR000330">
    <property type="entry name" value="SNF2_N"/>
</dbReference>
<feature type="compositionally biased region" description="Polar residues" evidence="6">
    <location>
        <begin position="1573"/>
        <end position="1582"/>
    </location>
</feature>
<dbReference type="PROSITE" id="PS51666">
    <property type="entry name" value="QLQ"/>
    <property type="match status" value="1"/>
</dbReference>
<feature type="compositionally biased region" description="Gly residues" evidence="6">
    <location>
        <begin position="1"/>
        <end position="15"/>
    </location>
</feature>
<feature type="region of interest" description="Disordered" evidence="6">
    <location>
        <begin position="169"/>
        <end position="230"/>
    </location>
</feature>
<dbReference type="Pfam" id="PF00176">
    <property type="entry name" value="SNF2-rel_dom"/>
    <property type="match status" value="1"/>
</dbReference>
<feature type="compositionally biased region" description="Polar residues" evidence="6">
    <location>
        <begin position="581"/>
        <end position="601"/>
    </location>
</feature>
<dbReference type="SUPFAM" id="SSF52540">
    <property type="entry name" value="P-loop containing nucleoside triphosphate hydrolases"/>
    <property type="match status" value="2"/>
</dbReference>
<feature type="region of interest" description="Disordered" evidence="6">
    <location>
        <begin position="563"/>
        <end position="647"/>
    </location>
</feature>
<evidence type="ECO:0000256" key="5">
    <source>
        <dbReference type="SAM" id="Coils"/>
    </source>
</evidence>
<evidence type="ECO:0000256" key="4">
    <source>
        <dbReference type="ARBA" id="ARBA00023242"/>
    </source>
</evidence>
<dbReference type="Pfam" id="PF00271">
    <property type="entry name" value="Helicase_C"/>
    <property type="match status" value="1"/>
</dbReference>
<dbReference type="PROSITE" id="PS51194">
    <property type="entry name" value="HELICASE_CTER"/>
    <property type="match status" value="1"/>
</dbReference>
<feature type="compositionally biased region" description="Polar residues" evidence="6">
    <location>
        <begin position="408"/>
        <end position="429"/>
    </location>
</feature>
<dbReference type="Gene3D" id="3.40.50.10810">
    <property type="entry name" value="Tandem AAA-ATPase domain"/>
    <property type="match status" value="1"/>
</dbReference>
<keyword evidence="11" id="KW-1185">Reference proteome</keyword>
<sequence length="2123" mass="239094">MQSGGGPQQGGGGGHGRARLHPHPLRLPPLPPPLELQSLQQQYLRRPEGNDAFLAYQAGNVHGVLGGPNFAAASGSMQLPQQARKFIDLGQQQGSPNIPEQSHNRSQGVEQQMLNPIQQAYLQYAYQAAQQKSTMGMQSQQQMKPGMFGSLGKDQEMRMANMKMQERISVQAANQSQASSKKSSVQVGQSDKQADHNKRPVPDHRTDPKLNHPTLLGQAIPSAPMLGSHSQQNIMNMTNNSIAMAAQMQALALERNIDLSHPANANVVAQLIPLMQSRMVAQKANENSTGIQSVSFAKQHVTSPQVGNESSPRGNSSSDVSGQSGSSKARQTVSSSTLGVTSSAALVNNSSNQSVQQFSMHGRENHLPPRQPTLLGHGMPPMHHSQSSGSLSQGVDSMLAKTSAPVPETSQAQNAGQLNRSPPQSATPSNDRDVGNPSTSQGGQISHMRQSHVGFTKQQLHVLKAQILAFRRLKKGDGTLPRELLQAVAPPPLDLQMQQVSPPPVTAGKDRSAGENDDEHARHNSGEKGPQVVKSVTGASILKEEGSGDDRAAALTVNMQSSTTVVKESRLVVPPAKEEQQCLSSSGKPDQESEPGTQKTPIRSDIADRGKGIAAQSSVSDSMQAKKPIHASNATQPKDARSTRKYHGPLFDFPVFTRKHETLGSSMMNNNNNLTLAYDIKDIFADEGGEIRKRKRAEKLEKIDKILAVNLERKRIRPDLVIRLQIESKKLQLAECQARLRDEIEQQQEEIMAMPDRPYRKFVRLCERQRQELNRQSQANQKATREKQLKSIFQWRKKLLEAHWALRDARTARNRGVHKYHERMLREFSKRKDDDRNKRMEALKNNDVERYREMLLEQQTNIPGEAAERYAVLSSFLTQTEDYLHKLGSKITAAKNQQEGLSEEEVRAAAACAREEVMIRNRFSEMNAPRDSSSVNKYYNLAHAVNERVFRQPSMLRAGTLRDYQLVGLQWMLSLYNNKLNGILADEMGLGKTVQVMSLIAYLMEFKGNYGPHLIIVPNAVLVNWKSELHNWLPTVSCIYYVGGKDQRSKLFSQEVLALKFNILVTTYEFIMYDRSKLSKIDWKYIIIDEAQRMKDRESVLARDLDRYRCQRRLLLTGTPLQNDLKELWSLLNLLLPEVFDNRKAFHDWFSQPFQKEGPSHNAEDDWLETEKKVIIIHRLHQILEPFMLRRRVEDVEGSLPPKVSIVLKCRMSAVQGAVYDWIKSTGTLRVDPEDEQRKFQKNPIYQAKVYKTLNNRCMELRKACNHPLLNYPYFSDFSKDFLVRSCGKLWVLDRVLIKLQRTGHRVLLFSTMTKLLDIMEEYLQWRRLVFRRIDGMTSLEDRESAIVEFNRPDTDCFIFLLSIRAAGRGLNLQSADTVIIYDPDPNPKNEEQAVARAHRIGQTREVKVIYMEAVVDKISSHQKEDEFRSGGLVDSDDDLAGKDRYIGSIESLIRNNIQQYKIDMADEVINAGRFDQRTTHEERRMTLETLLHDEERYQETVHDVPSLHEVNRMIARSEAEVELFDQMDEEFDWAEDMTRYDEVPNWLRASTKEVNATIANLSKKPSRNSVYAGNIVMNSTEGAPGTERRRGRPKGKTPIYTELDEENGEFSEASSEDRNGYSVQEEEGEIGSLKMMNLLRHHKSRSSGSSSHGRKLTRMVSPSASSQKFGSLSALDSRSTSRSKKLADDLEEGEIAVSGDSPMDQQQSGSWIQDRDEGEDEQVLQPKIKRKRSIRLRPRHTTEKLEEKLSDKSSLRHGDSSQLPFQVEHKYKLQARDDRAHKVLGDTSPLKTEKNESSVKNKRNLPSRKNTANVQGSLKSGRVIYGSTPDDATEHARENLDSKVMKGPKYSGTKMSEVIQRKCKNVIGKLQRRIDSEGHQIIPLLTELWKRIEYSSGTGDNLLDLRKIHLRVDKSEYGGVMELVSDVQFMLKCSMQYYGFTYEKFHVLLRFRCTYTATGPSTRQTPPASQTKRQKSVKDVDSDNTPFQKPQTRVPIHTVEGSKLRSHVPQKESRLQPDDEHPFTHPGDLVICKKKRKDREKTAAKPGNGSGGPLSPTGLSRSVRSPGGKEIGSNQQGSTQHGWAAAVSPQQGNNSSGGGSVGWANPVKRMRTDAGRRRPSHL</sequence>
<keyword evidence="3" id="KW-0804">Transcription</keyword>
<evidence type="ECO:0000259" key="7">
    <source>
        <dbReference type="PROSITE" id="PS51192"/>
    </source>
</evidence>
<feature type="compositionally biased region" description="Basic and acidic residues" evidence="6">
    <location>
        <begin position="192"/>
        <end position="210"/>
    </location>
</feature>
<evidence type="ECO:0000313" key="11">
    <source>
        <dbReference type="Proteomes" id="UP001318860"/>
    </source>
</evidence>
<dbReference type="PANTHER" id="PTHR10799">
    <property type="entry name" value="SNF2/RAD54 HELICASE FAMILY"/>
    <property type="match status" value="1"/>
</dbReference>
<dbReference type="Gene3D" id="3.40.50.300">
    <property type="entry name" value="P-loop containing nucleotide triphosphate hydrolases"/>
    <property type="match status" value="1"/>
</dbReference>
<keyword evidence="2" id="KW-0378">Hydrolase</keyword>
<feature type="compositionally biased region" description="Basic residues" evidence="6">
    <location>
        <begin position="1728"/>
        <end position="1740"/>
    </location>
</feature>
<dbReference type="CDD" id="cd18793">
    <property type="entry name" value="SF2_C_SNF"/>
    <property type="match status" value="1"/>
</dbReference>
<evidence type="ECO:0000259" key="8">
    <source>
        <dbReference type="PROSITE" id="PS51194"/>
    </source>
</evidence>
<dbReference type="InterPro" id="IPR038718">
    <property type="entry name" value="SNF2-like_sf"/>
</dbReference>
<feature type="compositionally biased region" description="Low complexity" evidence="6">
    <location>
        <begin position="383"/>
        <end position="394"/>
    </location>
</feature>
<dbReference type="PROSITE" id="PS51192">
    <property type="entry name" value="HELICASE_ATP_BIND_1"/>
    <property type="match status" value="1"/>
</dbReference>
<feature type="compositionally biased region" description="Polar residues" evidence="6">
    <location>
        <begin position="2073"/>
        <end position="2082"/>
    </location>
</feature>
<dbReference type="InterPro" id="IPR027417">
    <property type="entry name" value="P-loop_NTPase"/>
</dbReference>
<feature type="compositionally biased region" description="Polar residues" evidence="6">
    <location>
        <begin position="1959"/>
        <end position="1972"/>
    </location>
</feature>
<feature type="region of interest" description="Disordered" evidence="6">
    <location>
        <begin position="1959"/>
        <end position="2123"/>
    </location>
</feature>
<dbReference type="SMART" id="SM00951">
    <property type="entry name" value="QLQ"/>
    <property type="match status" value="1"/>
</dbReference>
<protein>
    <recommendedName>
        <fullName evidence="12">ATP-dependent helicase BRM</fullName>
    </recommendedName>
</protein>
<feature type="compositionally biased region" description="Low complexity" evidence="6">
    <location>
        <begin position="169"/>
        <end position="191"/>
    </location>
</feature>
<feature type="compositionally biased region" description="Basic and acidic residues" evidence="6">
    <location>
        <begin position="1768"/>
        <end position="1785"/>
    </location>
</feature>